<protein>
    <recommendedName>
        <fullName evidence="3">Cc8K15.2-like protein</fullName>
    </recommendedName>
</protein>
<dbReference type="EMBL" id="OV121138">
    <property type="protein sequence ID" value="CAH0560567.1"/>
    <property type="molecule type" value="Genomic_DNA"/>
</dbReference>
<evidence type="ECO:0000313" key="2">
    <source>
        <dbReference type="Proteomes" id="UP001154078"/>
    </source>
</evidence>
<dbReference type="AlphaFoldDB" id="A0A9P0BD68"/>
<organism evidence="1 2">
    <name type="scientific">Brassicogethes aeneus</name>
    <name type="common">Rape pollen beetle</name>
    <name type="synonym">Meligethes aeneus</name>
    <dbReference type="NCBI Taxonomy" id="1431903"/>
    <lineage>
        <taxon>Eukaryota</taxon>
        <taxon>Metazoa</taxon>
        <taxon>Ecdysozoa</taxon>
        <taxon>Arthropoda</taxon>
        <taxon>Hexapoda</taxon>
        <taxon>Insecta</taxon>
        <taxon>Pterygota</taxon>
        <taxon>Neoptera</taxon>
        <taxon>Endopterygota</taxon>
        <taxon>Coleoptera</taxon>
        <taxon>Polyphaga</taxon>
        <taxon>Cucujiformia</taxon>
        <taxon>Nitidulidae</taxon>
        <taxon>Meligethinae</taxon>
        <taxon>Brassicogethes</taxon>
    </lineage>
</organism>
<reference evidence="1" key="1">
    <citation type="submission" date="2021-12" db="EMBL/GenBank/DDBJ databases">
        <authorList>
            <person name="King R."/>
        </authorList>
    </citation>
    <scope>NUCLEOTIDE SEQUENCE</scope>
</reference>
<evidence type="ECO:0008006" key="3">
    <source>
        <dbReference type="Google" id="ProtNLM"/>
    </source>
</evidence>
<keyword evidence="2" id="KW-1185">Reference proteome</keyword>
<evidence type="ECO:0000313" key="1">
    <source>
        <dbReference type="EMBL" id="CAH0560567.1"/>
    </source>
</evidence>
<proteinExistence type="predicted"/>
<name>A0A9P0BD68_BRAAE</name>
<sequence length="335" mass="38282">MKRLEKSRSIESNFNPVGPLTIHWDTKLLPSSFGSEKVDRLPIVVTSSTGEQILGVPSLSRGTGNLMSKAVFEYLKKWNILELVRVMCFDTTSSNTGVKNGACTGLQLLLGRQLLYFACRHHIFEIVLEAAFSSCFGSSSGPEPSIFIRFKNAWSNLNKQNFKNGLIDPKVSEKIGDSCEIINTFALKMLSVNQPRDDYKELLELILIFTGYIKEPSFKIPGSMHHARWMAKAIYALKIFLFRNEFPLTKLETKSAQRLCVFVASVYMFGWFNASLVIEAPRNDLRFLKNWKNSNKLIRPLQIKSFHLIYGISQRKQSASHYLMKKCPLQQKKYF</sequence>
<accession>A0A9P0BD68</accession>
<dbReference type="OrthoDB" id="6767826at2759"/>
<dbReference type="Proteomes" id="UP001154078">
    <property type="component" value="Chromosome 7"/>
</dbReference>
<gene>
    <name evidence="1" type="ORF">MELIAE_LOCUS10301</name>
</gene>